<evidence type="ECO:0000256" key="6">
    <source>
        <dbReference type="ARBA" id="ARBA00022753"/>
    </source>
</evidence>
<evidence type="ECO:0000256" key="3">
    <source>
        <dbReference type="ARBA" id="ARBA00005227"/>
    </source>
</evidence>
<keyword evidence="9 10" id="KW-0472">Membrane</keyword>
<dbReference type="GO" id="GO:0072657">
    <property type="term" value="P:protein localization to membrane"/>
    <property type="evidence" value="ECO:0007669"/>
    <property type="project" value="TreeGrafter"/>
</dbReference>
<evidence type="ECO:0000256" key="8">
    <source>
        <dbReference type="ARBA" id="ARBA00023034"/>
    </source>
</evidence>
<evidence type="ECO:0000256" key="1">
    <source>
        <dbReference type="ARBA" id="ARBA00004337"/>
    </source>
</evidence>
<evidence type="ECO:0000256" key="9">
    <source>
        <dbReference type="ARBA" id="ARBA00023136"/>
    </source>
</evidence>
<feature type="transmembrane region" description="Helical" evidence="10">
    <location>
        <begin position="508"/>
        <end position="532"/>
    </location>
</feature>
<evidence type="ECO:0000313" key="11">
    <source>
        <dbReference type="EMBL" id="KAL0009497.1"/>
    </source>
</evidence>
<feature type="transmembrane region" description="Helical" evidence="10">
    <location>
        <begin position="389"/>
        <end position="409"/>
    </location>
</feature>
<feature type="transmembrane region" description="Helical" evidence="10">
    <location>
        <begin position="444"/>
        <end position="467"/>
    </location>
</feature>
<evidence type="ECO:0000256" key="4">
    <source>
        <dbReference type="ARBA" id="ARBA00022692"/>
    </source>
</evidence>
<feature type="transmembrane region" description="Helical" evidence="10">
    <location>
        <begin position="317"/>
        <end position="336"/>
    </location>
</feature>
<reference evidence="11 12" key="1">
    <citation type="submission" date="2024-01" db="EMBL/GenBank/DDBJ databases">
        <title>A telomere-to-telomere, gap-free genome of sweet tea (Lithocarpus litseifolius).</title>
        <authorList>
            <person name="Zhou J."/>
        </authorList>
    </citation>
    <scope>NUCLEOTIDE SEQUENCE [LARGE SCALE GENOMIC DNA]</scope>
    <source>
        <strain evidence="11">Zhou-2022a</strain>
        <tissue evidence="11">Leaf</tissue>
    </source>
</reference>
<evidence type="ECO:0000256" key="5">
    <source>
        <dbReference type="ARBA" id="ARBA00022729"/>
    </source>
</evidence>
<keyword evidence="8" id="KW-0333">Golgi apparatus</keyword>
<name>A0AAW2DI13_9ROSI</name>
<gene>
    <name evidence="11" type="ORF">SO802_010999</name>
</gene>
<keyword evidence="12" id="KW-1185">Reference proteome</keyword>
<dbReference type="Pfam" id="PF02990">
    <property type="entry name" value="EMP70"/>
    <property type="match status" value="1"/>
</dbReference>
<dbReference type="Proteomes" id="UP001459277">
    <property type="component" value="Unassembled WGS sequence"/>
</dbReference>
<proteinExistence type="inferred from homology"/>
<evidence type="ECO:0000256" key="7">
    <source>
        <dbReference type="ARBA" id="ARBA00022989"/>
    </source>
</evidence>
<comment type="caution">
    <text evidence="11">The sequence shown here is derived from an EMBL/GenBank/DDBJ whole genome shotgun (WGS) entry which is preliminary data.</text>
</comment>
<dbReference type="GO" id="GO:0010008">
    <property type="term" value="C:endosome membrane"/>
    <property type="evidence" value="ECO:0007669"/>
    <property type="project" value="UniProtKB-SubCell"/>
</dbReference>
<keyword evidence="7 10" id="KW-1133">Transmembrane helix</keyword>
<dbReference type="AlphaFoldDB" id="A0AAW2DI13"/>
<protein>
    <recommendedName>
        <fullName evidence="10">Transmembrane 9 superfamily member</fullName>
    </recommendedName>
</protein>
<feature type="signal peptide" evidence="10">
    <location>
        <begin position="1"/>
        <end position="21"/>
    </location>
</feature>
<feature type="transmembrane region" description="Helical" evidence="10">
    <location>
        <begin position="357"/>
        <end position="377"/>
    </location>
</feature>
<dbReference type="PANTHER" id="PTHR10766">
    <property type="entry name" value="TRANSMEMBRANE 9 SUPERFAMILY PROTEIN"/>
    <property type="match status" value="1"/>
</dbReference>
<comment type="subcellular location">
    <subcellularLocation>
        <location evidence="1">Endosome membrane</location>
        <topology evidence="1">Multi-pass membrane protein</topology>
    </subcellularLocation>
    <subcellularLocation>
        <location evidence="2">Golgi apparatus membrane</location>
        <topology evidence="2">Multi-pass membrane protein</topology>
    </subcellularLocation>
</comment>
<keyword evidence="5 10" id="KW-0732">Signal</keyword>
<organism evidence="11 12">
    <name type="scientific">Lithocarpus litseifolius</name>
    <dbReference type="NCBI Taxonomy" id="425828"/>
    <lineage>
        <taxon>Eukaryota</taxon>
        <taxon>Viridiplantae</taxon>
        <taxon>Streptophyta</taxon>
        <taxon>Embryophyta</taxon>
        <taxon>Tracheophyta</taxon>
        <taxon>Spermatophyta</taxon>
        <taxon>Magnoliopsida</taxon>
        <taxon>eudicotyledons</taxon>
        <taxon>Gunneridae</taxon>
        <taxon>Pentapetalae</taxon>
        <taxon>rosids</taxon>
        <taxon>fabids</taxon>
        <taxon>Fagales</taxon>
        <taxon>Fagaceae</taxon>
        <taxon>Lithocarpus</taxon>
    </lineage>
</organism>
<feature type="transmembrane region" description="Helical" evidence="10">
    <location>
        <begin position="280"/>
        <end position="305"/>
    </location>
</feature>
<dbReference type="InterPro" id="IPR004240">
    <property type="entry name" value="EMP70"/>
</dbReference>
<keyword evidence="6" id="KW-0967">Endosome</keyword>
<sequence>MAGREITSLLVLILIALPVLAFAIQTLRTEPSRKEDREYKEGDSIPLFANAAFPNQNPCEAYSYFDLPFCPPGDPIPNRKKSFEEVIAGDCCTNTGYELRFKKETKKKLLCEKNLKREEVAKFRDAIAADTVYEMYCDDIRLRERVGVNATYSYIEMQFFHLIKHLDFHFRYLGNRVKEVYVLGDTDSAVDVTDEEAEIKVNFTYSVIWGDLESEKENQDKVMRGLSERVGEDDPMHYDAVFISFCWLALIGFVTGPCLREYFTRPRHSHGDACRCPRYSSLLGAVLGVGIQQFFTICILFVLAYTGHLHVCSNKGLYIPLIVTYSLTSCLSGYKATSFHSGFTTHGWIECVIQTGALYLVPVILTGLVVTILAITVDEVLDLPEYDDIAYYIIIYLFIGISFLTVGGISGRTSLNESEITCSTRHFQNEITNQAWYMRTPTQMFLGGLLPFSLIFSMMDDIYASLYNLKVCGAFSTMFTAFISIIALTVFVGIIYTCSQLDKQDHQWWWRSVFRGGSVAIFMFAYGLYFYARANARISMNLIVFLGYNACIFYAVFLMLGTIGFYASSIGFHYMGRVLRRR</sequence>
<accession>A0AAW2DI13</accession>
<feature type="transmembrane region" description="Helical" evidence="10">
    <location>
        <begin position="552"/>
        <end position="575"/>
    </location>
</feature>
<feature type="transmembrane region" description="Helical" evidence="10">
    <location>
        <begin position="473"/>
        <end position="496"/>
    </location>
</feature>
<comment type="similarity">
    <text evidence="3 10">Belongs to the nonaspanin (TM9SF) (TC 9.A.2) family.</text>
</comment>
<evidence type="ECO:0000313" key="12">
    <source>
        <dbReference type="Proteomes" id="UP001459277"/>
    </source>
</evidence>
<feature type="transmembrane region" description="Helical" evidence="10">
    <location>
        <begin position="240"/>
        <end position="259"/>
    </location>
</feature>
<evidence type="ECO:0000256" key="10">
    <source>
        <dbReference type="RuleBase" id="RU363079"/>
    </source>
</evidence>
<dbReference type="GO" id="GO:0000139">
    <property type="term" value="C:Golgi membrane"/>
    <property type="evidence" value="ECO:0007669"/>
    <property type="project" value="UniProtKB-SubCell"/>
</dbReference>
<dbReference type="PANTHER" id="PTHR10766:SF119">
    <property type="entry name" value="TRANSMEMBRANE 9 SUPERFAMILY MEMBER 5"/>
    <property type="match status" value="1"/>
</dbReference>
<dbReference type="EMBL" id="JAZDWU010000003">
    <property type="protein sequence ID" value="KAL0009497.1"/>
    <property type="molecule type" value="Genomic_DNA"/>
</dbReference>
<keyword evidence="4 10" id="KW-0812">Transmembrane</keyword>
<feature type="chain" id="PRO_5043106709" description="Transmembrane 9 superfamily member" evidence="10">
    <location>
        <begin position="22"/>
        <end position="582"/>
    </location>
</feature>
<evidence type="ECO:0000256" key="2">
    <source>
        <dbReference type="ARBA" id="ARBA00004653"/>
    </source>
</evidence>